<protein>
    <submittedName>
        <fullName evidence="6">P-loop containing nucleoside triphosphate hydrolase protein</fullName>
    </submittedName>
</protein>
<dbReference type="Pfam" id="PF17862">
    <property type="entry name" value="AAA_lid_3"/>
    <property type="match status" value="1"/>
</dbReference>
<dbReference type="Proteomes" id="UP000824998">
    <property type="component" value="Unassembled WGS sequence"/>
</dbReference>
<keyword evidence="2" id="KW-0547">Nucleotide-binding</keyword>
<sequence length="301" mass="33379">MEALDVLLLSKQDPNAFNFGILANSPPQGVLLYGPPGTGKTLLVRALANQGHATLLSLTSADIRSRYVGQGEKKIQEIFRYAHKHHPCIIFIDEADALFHSRSAESNTCGHTEDINQFLGEMDGMRSNSASSPMVIAATNRPFDMDEGILRRLGRRVMVDIPDEEARNKIVGDLLNDELVSIDADIPELVRQTHGYSGSDLRALVGQAALTAVREIHHCKMAGVQIPGMTVNMDDGSHEHRRVLRKAHFIRARHEIPASPNKETVAKIRDFHNKFGNTAERFELGDERPEMINVSKGQIHV</sequence>
<dbReference type="GO" id="GO:0016887">
    <property type="term" value="F:ATP hydrolysis activity"/>
    <property type="evidence" value="ECO:0007669"/>
    <property type="project" value="InterPro"/>
</dbReference>
<evidence type="ECO:0000256" key="4">
    <source>
        <dbReference type="ARBA" id="ARBA00022840"/>
    </source>
</evidence>
<evidence type="ECO:0000313" key="6">
    <source>
        <dbReference type="EMBL" id="KAG9228559.1"/>
    </source>
</evidence>
<dbReference type="GO" id="GO:0005524">
    <property type="term" value="F:ATP binding"/>
    <property type="evidence" value="ECO:0007669"/>
    <property type="project" value="UniProtKB-KW"/>
</dbReference>
<dbReference type="CDD" id="cd19481">
    <property type="entry name" value="RecA-like_protease"/>
    <property type="match status" value="1"/>
</dbReference>
<keyword evidence="4" id="KW-0067">ATP-binding</keyword>
<evidence type="ECO:0000256" key="2">
    <source>
        <dbReference type="ARBA" id="ARBA00022741"/>
    </source>
</evidence>
<keyword evidence="3" id="KW-0472">Membrane</keyword>
<keyword evidence="3" id="KW-1000">Mitochondrion outer membrane</keyword>
<organism evidence="6 7">
    <name type="scientific">Amylocarpus encephaloides</name>
    <dbReference type="NCBI Taxonomy" id="45428"/>
    <lineage>
        <taxon>Eukaryota</taxon>
        <taxon>Fungi</taxon>
        <taxon>Dikarya</taxon>
        <taxon>Ascomycota</taxon>
        <taxon>Pezizomycotina</taxon>
        <taxon>Leotiomycetes</taxon>
        <taxon>Helotiales</taxon>
        <taxon>Helotiales incertae sedis</taxon>
        <taxon>Amylocarpus</taxon>
    </lineage>
</organism>
<keyword evidence="6" id="KW-0378">Hydrolase</keyword>
<accession>A0A9P7Y7H6</accession>
<reference evidence="6" key="1">
    <citation type="journal article" date="2021" name="IMA Fungus">
        <title>Genomic characterization of three marine fungi, including Emericellopsis atlantica sp. nov. with signatures of a generalist lifestyle and marine biomass degradation.</title>
        <authorList>
            <person name="Hagestad O.C."/>
            <person name="Hou L."/>
            <person name="Andersen J.H."/>
            <person name="Hansen E.H."/>
            <person name="Altermark B."/>
            <person name="Li C."/>
            <person name="Kuhnert E."/>
            <person name="Cox R.J."/>
            <person name="Crous P.W."/>
            <person name="Spatafora J.W."/>
            <person name="Lail K."/>
            <person name="Amirebrahimi M."/>
            <person name="Lipzen A."/>
            <person name="Pangilinan J."/>
            <person name="Andreopoulos W."/>
            <person name="Hayes R.D."/>
            <person name="Ng V."/>
            <person name="Grigoriev I.V."/>
            <person name="Jackson S.A."/>
            <person name="Sutton T.D.S."/>
            <person name="Dobson A.D.W."/>
            <person name="Rama T."/>
        </authorList>
    </citation>
    <scope>NUCLEOTIDE SEQUENCE</scope>
    <source>
        <strain evidence="6">TRa018bII</strain>
    </source>
</reference>
<evidence type="ECO:0000256" key="3">
    <source>
        <dbReference type="ARBA" id="ARBA00022787"/>
    </source>
</evidence>
<dbReference type="PANTHER" id="PTHR45644:SF56">
    <property type="entry name" value="AAA ATPASE, PUTATIVE (AFU_ORTHOLOGUE AFUA_2G12920)-RELATED"/>
    <property type="match status" value="1"/>
</dbReference>
<evidence type="ECO:0000313" key="7">
    <source>
        <dbReference type="Proteomes" id="UP000824998"/>
    </source>
</evidence>
<dbReference type="GO" id="GO:0005741">
    <property type="term" value="C:mitochondrial outer membrane"/>
    <property type="evidence" value="ECO:0007669"/>
    <property type="project" value="UniProtKB-SubCell"/>
</dbReference>
<keyword evidence="7" id="KW-1185">Reference proteome</keyword>
<dbReference type="Pfam" id="PF00004">
    <property type="entry name" value="AAA"/>
    <property type="match status" value="1"/>
</dbReference>
<dbReference type="InterPro" id="IPR003959">
    <property type="entry name" value="ATPase_AAA_core"/>
</dbReference>
<evidence type="ECO:0000256" key="1">
    <source>
        <dbReference type="ARBA" id="ARBA00004572"/>
    </source>
</evidence>
<dbReference type="InterPro" id="IPR003593">
    <property type="entry name" value="AAA+_ATPase"/>
</dbReference>
<feature type="domain" description="AAA+ ATPase" evidence="5">
    <location>
        <begin position="26"/>
        <end position="163"/>
    </location>
</feature>
<dbReference type="OrthoDB" id="39734at2759"/>
<dbReference type="AlphaFoldDB" id="A0A9P7Y7H6"/>
<name>A0A9P7Y7H6_9HELO</name>
<dbReference type="InterPro" id="IPR051701">
    <property type="entry name" value="Mito_OM_Translocase_MSP1"/>
</dbReference>
<keyword evidence="3" id="KW-0496">Mitochondrion</keyword>
<dbReference type="Gene3D" id="1.10.8.60">
    <property type="match status" value="1"/>
</dbReference>
<gene>
    <name evidence="6" type="ORF">BJ875DRAFT_477180</name>
</gene>
<dbReference type="EMBL" id="MU251910">
    <property type="protein sequence ID" value="KAG9228559.1"/>
    <property type="molecule type" value="Genomic_DNA"/>
</dbReference>
<dbReference type="InterPro" id="IPR027417">
    <property type="entry name" value="P-loop_NTPase"/>
</dbReference>
<comment type="caution">
    <text evidence="6">The sequence shown here is derived from an EMBL/GenBank/DDBJ whole genome shotgun (WGS) entry which is preliminary data.</text>
</comment>
<dbReference type="SMART" id="SM00382">
    <property type="entry name" value="AAA"/>
    <property type="match status" value="1"/>
</dbReference>
<evidence type="ECO:0000259" key="5">
    <source>
        <dbReference type="SMART" id="SM00382"/>
    </source>
</evidence>
<dbReference type="PANTHER" id="PTHR45644">
    <property type="entry name" value="AAA ATPASE, PUTATIVE (AFU_ORTHOLOGUE AFUA_2G12920)-RELATED-RELATED"/>
    <property type="match status" value="1"/>
</dbReference>
<proteinExistence type="predicted"/>
<dbReference type="SUPFAM" id="SSF52540">
    <property type="entry name" value="P-loop containing nucleoside triphosphate hydrolases"/>
    <property type="match status" value="1"/>
</dbReference>
<comment type="subcellular location">
    <subcellularLocation>
        <location evidence="1">Mitochondrion outer membrane</location>
        <topology evidence="1">Single-pass membrane protein</topology>
    </subcellularLocation>
</comment>
<dbReference type="Gene3D" id="3.40.50.300">
    <property type="entry name" value="P-loop containing nucleotide triphosphate hydrolases"/>
    <property type="match status" value="1"/>
</dbReference>
<dbReference type="InterPro" id="IPR041569">
    <property type="entry name" value="AAA_lid_3"/>
</dbReference>